<proteinExistence type="predicted"/>
<dbReference type="Pfam" id="PF05971">
    <property type="entry name" value="Methyltransf_10"/>
    <property type="match status" value="1"/>
</dbReference>
<dbReference type="EMBL" id="UGGO01000001">
    <property type="protein sequence ID" value="STQ45585.1"/>
    <property type="molecule type" value="Genomic_DNA"/>
</dbReference>
<dbReference type="AlphaFoldDB" id="A0A377NF81"/>
<dbReference type="GO" id="GO:0032259">
    <property type="term" value="P:methylation"/>
    <property type="evidence" value="ECO:0007669"/>
    <property type="project" value="UniProtKB-KW"/>
</dbReference>
<organism evidence="2 3">
    <name type="scientific">Ewingella americana</name>
    <dbReference type="NCBI Taxonomy" id="41202"/>
    <lineage>
        <taxon>Bacteria</taxon>
        <taxon>Pseudomonadati</taxon>
        <taxon>Pseudomonadota</taxon>
        <taxon>Gammaproteobacteria</taxon>
        <taxon>Enterobacterales</taxon>
        <taxon>Yersiniaceae</taxon>
        <taxon>Ewingella</taxon>
    </lineage>
</organism>
<evidence type="ECO:0000313" key="3">
    <source>
        <dbReference type="Proteomes" id="UP000254304"/>
    </source>
</evidence>
<evidence type="ECO:0000313" key="2">
    <source>
        <dbReference type="EMBL" id="STQ45585.1"/>
    </source>
</evidence>
<keyword evidence="2" id="KW-0808">Transferase</keyword>
<gene>
    <name evidence="2" type="ORF">NCTC12157_03322</name>
</gene>
<protein>
    <submittedName>
        <fullName evidence="2">23S rRNA mA1618 methyltransferase</fullName>
    </submittedName>
</protein>
<dbReference type="Proteomes" id="UP000254304">
    <property type="component" value="Unassembled WGS sequence"/>
</dbReference>
<reference evidence="2 3" key="1">
    <citation type="submission" date="2018-06" db="EMBL/GenBank/DDBJ databases">
        <authorList>
            <consortium name="Pathogen Informatics"/>
            <person name="Doyle S."/>
        </authorList>
    </citation>
    <scope>NUCLEOTIDE SEQUENCE [LARGE SCALE GENOMIC DNA]</scope>
    <source>
        <strain evidence="2 3">NCTC12157</strain>
    </source>
</reference>
<sequence>MEQKKIFPQEKSGLHPRNRHRSRYDFPALIASSRSLARSFLKTNGAICQ</sequence>
<name>A0A377NF81_9GAMM</name>
<feature type="region of interest" description="Disordered" evidence="1">
    <location>
        <begin position="1"/>
        <end position="20"/>
    </location>
</feature>
<keyword evidence="2" id="KW-0489">Methyltransferase</keyword>
<dbReference type="GO" id="GO:0008168">
    <property type="term" value="F:methyltransferase activity"/>
    <property type="evidence" value="ECO:0007669"/>
    <property type="project" value="UniProtKB-KW"/>
</dbReference>
<accession>A0A377NF81</accession>
<evidence type="ECO:0000256" key="1">
    <source>
        <dbReference type="SAM" id="MobiDB-lite"/>
    </source>
</evidence>
<dbReference type="InterPro" id="IPR010286">
    <property type="entry name" value="METTL16/RlmF"/>
</dbReference>